<name>A0AB38TIA6_9HYPH</name>
<dbReference type="Proteomes" id="UP001060070">
    <property type="component" value="Chromosome"/>
</dbReference>
<accession>A0AB38TIA6</accession>
<protein>
    <submittedName>
        <fullName evidence="1">Uncharacterized protein</fullName>
    </submittedName>
</protein>
<organism evidence="1 2">
    <name type="scientific">Mesorhizobium ciceri</name>
    <dbReference type="NCBI Taxonomy" id="39645"/>
    <lineage>
        <taxon>Bacteria</taxon>
        <taxon>Pseudomonadati</taxon>
        <taxon>Pseudomonadota</taxon>
        <taxon>Alphaproteobacteria</taxon>
        <taxon>Hyphomicrobiales</taxon>
        <taxon>Phyllobacteriaceae</taxon>
        <taxon>Mesorhizobium</taxon>
    </lineage>
</organism>
<proteinExistence type="predicted"/>
<dbReference type="AlphaFoldDB" id="A0AB38TIA6"/>
<sequence>MASVTGMVALSSGATSIRPEPMSLAARKRACEAEAAAQHQFLADDGRDRQFGDGALADEHDGAARLCRAQCPGDGQRLAGDLEDDVE</sequence>
<keyword evidence="2" id="KW-1185">Reference proteome</keyword>
<evidence type="ECO:0000313" key="1">
    <source>
        <dbReference type="EMBL" id="UTU54404.1"/>
    </source>
</evidence>
<gene>
    <name evidence="1" type="ORF">LRP29_13865</name>
</gene>
<reference evidence="1 2" key="1">
    <citation type="journal article" date="2022" name="Microbiol. Resour. Announc.">
        <title>Complete Genome Sequence of Mesorhizobium ciceri Strain R30, a Rhizobium Used as a Commercial Inoculant for Chickpea in Argentina.</title>
        <authorList>
            <person name="Foresto E."/>
            <person name="Revale S."/>
            <person name="Primo E."/>
            <person name="Nievas F."/>
            <person name="Carezzano E."/>
            <person name="Puente M."/>
            <person name="Alzari P."/>
            <person name="Mart M."/>
            <person name="Ben-Assaya M."/>
            <person name="Mornico D."/>
            <person name="Santoro M."/>
            <person name="Mart F."/>
            <person name="Giordano W."/>
            <person name="Bogino P."/>
        </authorList>
    </citation>
    <scope>NUCLEOTIDE SEQUENCE [LARGE SCALE GENOMIC DNA]</scope>
    <source>
        <strain evidence="1 2">R30</strain>
    </source>
</reference>
<dbReference type="EMBL" id="CP088147">
    <property type="protein sequence ID" value="UTU54404.1"/>
    <property type="molecule type" value="Genomic_DNA"/>
</dbReference>
<evidence type="ECO:0000313" key="2">
    <source>
        <dbReference type="Proteomes" id="UP001060070"/>
    </source>
</evidence>